<keyword evidence="2" id="KW-0472">Membrane</keyword>
<keyword evidence="2" id="KW-0812">Transmembrane</keyword>
<feature type="transmembrane region" description="Helical" evidence="2">
    <location>
        <begin position="59"/>
        <end position="80"/>
    </location>
</feature>
<organism evidence="3 4">
    <name type="scientific">Nocardiopsis eucommiae</name>
    <dbReference type="NCBI Taxonomy" id="2831970"/>
    <lineage>
        <taxon>Bacteria</taxon>
        <taxon>Bacillati</taxon>
        <taxon>Actinomycetota</taxon>
        <taxon>Actinomycetes</taxon>
        <taxon>Streptosporangiales</taxon>
        <taxon>Nocardiopsidaceae</taxon>
        <taxon>Nocardiopsis</taxon>
    </lineage>
</organism>
<accession>A0A975QKU8</accession>
<reference evidence="3" key="1">
    <citation type="submission" date="2021-05" db="EMBL/GenBank/DDBJ databases">
        <authorList>
            <person name="Kaiqin L."/>
            <person name="Jian G."/>
        </authorList>
    </citation>
    <scope>NUCLEOTIDE SEQUENCE</scope>
    <source>
        <strain evidence="3">HDS5</strain>
    </source>
</reference>
<dbReference type="Proteomes" id="UP000682416">
    <property type="component" value="Chromosome"/>
</dbReference>
<evidence type="ECO:0000313" key="3">
    <source>
        <dbReference type="EMBL" id="QVJ01580.1"/>
    </source>
</evidence>
<evidence type="ECO:0000256" key="1">
    <source>
        <dbReference type="SAM" id="MobiDB-lite"/>
    </source>
</evidence>
<sequence>MTSSASMSTVAAAHQGRCGDPQAGDLLREAGMGGVEPPMRPGRVRQVHPGSAAGLTHGYAVALLASAGLLAVALVIAVLLTRPGTRGQAD</sequence>
<evidence type="ECO:0000256" key="2">
    <source>
        <dbReference type="SAM" id="Phobius"/>
    </source>
</evidence>
<dbReference type="KEGG" id="nec:KGD82_27345"/>
<name>A0A975QKU8_9ACTN</name>
<feature type="region of interest" description="Disordered" evidence="1">
    <location>
        <begin position="1"/>
        <end position="48"/>
    </location>
</feature>
<proteinExistence type="predicted"/>
<gene>
    <name evidence="3" type="ORF">KGD82_27345</name>
</gene>
<feature type="compositionally biased region" description="Low complexity" evidence="1">
    <location>
        <begin position="1"/>
        <end position="13"/>
    </location>
</feature>
<keyword evidence="2" id="KW-1133">Transmembrane helix</keyword>
<evidence type="ECO:0000313" key="4">
    <source>
        <dbReference type="Proteomes" id="UP000682416"/>
    </source>
</evidence>
<dbReference type="AlphaFoldDB" id="A0A975QKU8"/>
<protein>
    <submittedName>
        <fullName evidence="3">Uncharacterized protein</fullName>
    </submittedName>
</protein>
<dbReference type="EMBL" id="CP074402">
    <property type="protein sequence ID" value="QVJ01580.1"/>
    <property type="molecule type" value="Genomic_DNA"/>
</dbReference>
<keyword evidence="4" id="KW-1185">Reference proteome</keyword>